<dbReference type="EMBL" id="MCFA01000111">
    <property type="protein sequence ID" value="ORY07129.1"/>
    <property type="molecule type" value="Genomic_DNA"/>
</dbReference>
<dbReference type="InterPro" id="IPR050309">
    <property type="entry name" value="Type-B_Carboxylest/Lipase"/>
</dbReference>
<dbReference type="EC" id="3.1.1.-" evidence="3"/>
<sequence length="587" mass="62293">MSPLLKTFATCAILFTGAIAAPASNARLQGRQDLVGTNPLKVDLNYAVYEGYKDGSSGLNIWKGIRYAAAPTGNLRWKAPQTPAKNTTTQSASSFGPNCPQVYPAVPGVPNIPGTEDCLFLNVYAPANIDPLNKLPVLVWIHGGGYGYGDATQDMAEIIQSNNKGFVVVTIQYRLGAFGFLSSEEVKSKGVVNAGLLDQAFALAWIQTHIGKFGGDRTKVTISGESAGAGSVMYHALAKGGSLGTSLWKNGIAASPYLVAQYPYNGAIPTSRFYQFSAAAGCGSSGAVLDCLKSKDSTTLQQANWALGAASTYATWAFVPVTDGDYIRQLPSVQLAAKQVNGANMLVGNNANEGALFVPSNISTLADLKAWLKQEFPSFTDAQIQAVLDANPASDANVDPVAPKFATNGLTPAPVTVVNVSQVATGQQQRGDNIYAEATFVCPSYWLNNAYTSKGSYHYQYSVPFGGHTDDIPAYFGPSSPNQSPEFTLAFRQIFGNFVTKSNPSISSEAAAKNWPQWTGGTNAEMINLNETGGTPYQVVTTFGATVTQFKNPGLQNAILVANAYSWEGGRGKRCDFYKSIAQTIPV</sequence>
<dbReference type="OrthoDB" id="408631at2759"/>
<feature type="domain" description="Carboxylesterase type B" evidence="4">
    <location>
        <begin position="55"/>
        <end position="532"/>
    </location>
</feature>
<organism evidence="5 6">
    <name type="scientific">Clohesyomyces aquaticus</name>
    <dbReference type="NCBI Taxonomy" id="1231657"/>
    <lineage>
        <taxon>Eukaryota</taxon>
        <taxon>Fungi</taxon>
        <taxon>Dikarya</taxon>
        <taxon>Ascomycota</taxon>
        <taxon>Pezizomycotina</taxon>
        <taxon>Dothideomycetes</taxon>
        <taxon>Pleosporomycetidae</taxon>
        <taxon>Pleosporales</taxon>
        <taxon>Lindgomycetaceae</taxon>
        <taxon>Clohesyomyces</taxon>
    </lineage>
</organism>
<keyword evidence="3" id="KW-0732">Signal</keyword>
<name>A0A1Y1ZA42_9PLEO</name>
<dbReference type="InterPro" id="IPR029058">
    <property type="entry name" value="AB_hydrolase_fold"/>
</dbReference>
<evidence type="ECO:0000313" key="6">
    <source>
        <dbReference type="Proteomes" id="UP000193144"/>
    </source>
</evidence>
<dbReference type="GO" id="GO:0016787">
    <property type="term" value="F:hydrolase activity"/>
    <property type="evidence" value="ECO:0007669"/>
    <property type="project" value="UniProtKB-KW"/>
</dbReference>
<dbReference type="AlphaFoldDB" id="A0A1Y1ZA42"/>
<evidence type="ECO:0000259" key="4">
    <source>
        <dbReference type="Pfam" id="PF00135"/>
    </source>
</evidence>
<keyword evidence="2 3" id="KW-0378">Hydrolase</keyword>
<evidence type="ECO:0000313" key="5">
    <source>
        <dbReference type="EMBL" id="ORY07129.1"/>
    </source>
</evidence>
<evidence type="ECO:0000256" key="2">
    <source>
        <dbReference type="ARBA" id="ARBA00022801"/>
    </source>
</evidence>
<comment type="similarity">
    <text evidence="1 3">Belongs to the type-B carboxylesterase/lipase family.</text>
</comment>
<dbReference type="Gene3D" id="3.40.50.1820">
    <property type="entry name" value="alpha/beta hydrolase"/>
    <property type="match status" value="1"/>
</dbReference>
<keyword evidence="6" id="KW-1185">Reference proteome</keyword>
<dbReference type="STRING" id="1231657.A0A1Y1ZA42"/>
<proteinExistence type="inferred from homology"/>
<dbReference type="PROSITE" id="PS00941">
    <property type="entry name" value="CARBOXYLESTERASE_B_2"/>
    <property type="match status" value="1"/>
</dbReference>
<dbReference type="SUPFAM" id="SSF53474">
    <property type="entry name" value="alpha/beta-Hydrolases"/>
    <property type="match status" value="1"/>
</dbReference>
<evidence type="ECO:0000256" key="1">
    <source>
        <dbReference type="ARBA" id="ARBA00005964"/>
    </source>
</evidence>
<dbReference type="InterPro" id="IPR002018">
    <property type="entry name" value="CarbesteraseB"/>
</dbReference>
<accession>A0A1Y1ZA42</accession>
<gene>
    <name evidence="5" type="ORF">BCR34DRAFT_489684</name>
</gene>
<dbReference type="Pfam" id="PF00135">
    <property type="entry name" value="COesterase"/>
    <property type="match status" value="1"/>
</dbReference>
<dbReference type="InterPro" id="IPR019826">
    <property type="entry name" value="Carboxylesterase_B_AS"/>
</dbReference>
<dbReference type="Proteomes" id="UP000193144">
    <property type="component" value="Unassembled WGS sequence"/>
</dbReference>
<feature type="chain" id="PRO_5010897635" description="Carboxylic ester hydrolase" evidence="3">
    <location>
        <begin position="21"/>
        <end position="587"/>
    </location>
</feature>
<dbReference type="InterPro" id="IPR019819">
    <property type="entry name" value="Carboxylesterase_B_CS"/>
</dbReference>
<protein>
    <recommendedName>
        <fullName evidence="3">Carboxylic ester hydrolase</fullName>
        <ecNumber evidence="3">3.1.1.-</ecNumber>
    </recommendedName>
</protein>
<dbReference type="PANTHER" id="PTHR11559">
    <property type="entry name" value="CARBOXYLESTERASE"/>
    <property type="match status" value="1"/>
</dbReference>
<reference evidence="5 6" key="1">
    <citation type="submission" date="2016-07" db="EMBL/GenBank/DDBJ databases">
        <title>Pervasive Adenine N6-methylation of Active Genes in Fungi.</title>
        <authorList>
            <consortium name="DOE Joint Genome Institute"/>
            <person name="Mondo S.J."/>
            <person name="Dannebaum R.O."/>
            <person name="Kuo R.C."/>
            <person name="Labutti K."/>
            <person name="Haridas S."/>
            <person name="Kuo A."/>
            <person name="Salamov A."/>
            <person name="Ahrendt S.R."/>
            <person name="Lipzen A."/>
            <person name="Sullivan W."/>
            <person name="Andreopoulos W.B."/>
            <person name="Clum A."/>
            <person name="Lindquist E."/>
            <person name="Daum C."/>
            <person name="Ramamoorthy G.K."/>
            <person name="Gryganskyi A."/>
            <person name="Culley D."/>
            <person name="Magnuson J.K."/>
            <person name="James T.Y."/>
            <person name="O'Malley M.A."/>
            <person name="Stajich J.E."/>
            <person name="Spatafora J.W."/>
            <person name="Visel A."/>
            <person name="Grigoriev I.V."/>
        </authorList>
    </citation>
    <scope>NUCLEOTIDE SEQUENCE [LARGE SCALE GENOMIC DNA]</scope>
    <source>
        <strain evidence="5 6">CBS 115471</strain>
    </source>
</reference>
<dbReference type="PROSITE" id="PS00122">
    <property type="entry name" value="CARBOXYLESTERASE_B_1"/>
    <property type="match status" value="1"/>
</dbReference>
<feature type="signal peptide" evidence="3">
    <location>
        <begin position="1"/>
        <end position="20"/>
    </location>
</feature>
<comment type="caution">
    <text evidence="5">The sequence shown here is derived from an EMBL/GenBank/DDBJ whole genome shotgun (WGS) entry which is preliminary data.</text>
</comment>
<evidence type="ECO:0000256" key="3">
    <source>
        <dbReference type="RuleBase" id="RU361235"/>
    </source>
</evidence>